<dbReference type="Pfam" id="PF00550">
    <property type="entry name" value="PP-binding"/>
    <property type="match status" value="1"/>
</dbReference>
<reference evidence="4" key="2">
    <citation type="submission" date="2020-09" db="EMBL/GenBank/DDBJ databases">
        <authorList>
            <person name="Sun Q."/>
            <person name="Ohkuma M."/>
        </authorList>
    </citation>
    <scope>NUCLEOTIDE SEQUENCE</scope>
    <source>
        <strain evidence="4">JCM 4790</strain>
    </source>
</reference>
<dbReference type="AlphaFoldDB" id="A0A918U1B0"/>
<dbReference type="InterPro" id="IPR020806">
    <property type="entry name" value="PKS_PP-bd"/>
</dbReference>
<accession>A0A918U1B0</accession>
<evidence type="ECO:0000313" key="5">
    <source>
        <dbReference type="Proteomes" id="UP000619244"/>
    </source>
</evidence>
<evidence type="ECO:0000256" key="1">
    <source>
        <dbReference type="ARBA" id="ARBA00022450"/>
    </source>
</evidence>
<dbReference type="SMART" id="SM00823">
    <property type="entry name" value="PKS_PP"/>
    <property type="match status" value="1"/>
</dbReference>
<dbReference type="SUPFAM" id="SSF47336">
    <property type="entry name" value="ACP-like"/>
    <property type="match status" value="1"/>
</dbReference>
<reference evidence="4" key="1">
    <citation type="journal article" date="2014" name="Int. J. Syst. Evol. Microbiol.">
        <title>Complete genome sequence of Corynebacterium casei LMG S-19264T (=DSM 44701T), isolated from a smear-ripened cheese.</title>
        <authorList>
            <consortium name="US DOE Joint Genome Institute (JGI-PGF)"/>
            <person name="Walter F."/>
            <person name="Albersmeier A."/>
            <person name="Kalinowski J."/>
            <person name="Ruckert C."/>
        </authorList>
    </citation>
    <scope>NUCLEOTIDE SEQUENCE</scope>
    <source>
        <strain evidence="4">JCM 4790</strain>
    </source>
</reference>
<evidence type="ECO:0000313" key="4">
    <source>
        <dbReference type="EMBL" id="GGX80069.1"/>
    </source>
</evidence>
<evidence type="ECO:0000256" key="2">
    <source>
        <dbReference type="ARBA" id="ARBA00022553"/>
    </source>
</evidence>
<keyword evidence="5" id="KW-1185">Reference proteome</keyword>
<evidence type="ECO:0000259" key="3">
    <source>
        <dbReference type="PROSITE" id="PS50075"/>
    </source>
</evidence>
<sequence length="83" mass="8886">MVREDDRDGLLGAVRDAWAETLGVDADVVPLDVGFFDAGGNSLLLLLLWEQLNELPSGGGLRATDLFRHPTVRAQTQLLAGGL</sequence>
<organism evidence="4 5">
    <name type="scientific">Streptomyces minutiscleroticus</name>
    <dbReference type="NCBI Taxonomy" id="68238"/>
    <lineage>
        <taxon>Bacteria</taxon>
        <taxon>Bacillati</taxon>
        <taxon>Actinomycetota</taxon>
        <taxon>Actinomycetes</taxon>
        <taxon>Kitasatosporales</taxon>
        <taxon>Streptomycetaceae</taxon>
        <taxon>Streptomyces</taxon>
    </lineage>
</organism>
<name>A0A918U1B0_9ACTN</name>
<dbReference type="EMBL" id="BMVU01000017">
    <property type="protein sequence ID" value="GGX80069.1"/>
    <property type="molecule type" value="Genomic_DNA"/>
</dbReference>
<feature type="domain" description="Carrier" evidence="3">
    <location>
        <begin position="5"/>
        <end position="83"/>
    </location>
</feature>
<comment type="caution">
    <text evidence="4">The sequence shown here is derived from an EMBL/GenBank/DDBJ whole genome shotgun (WGS) entry which is preliminary data.</text>
</comment>
<keyword evidence="1" id="KW-0596">Phosphopantetheine</keyword>
<dbReference type="Gene3D" id="1.10.1200.10">
    <property type="entry name" value="ACP-like"/>
    <property type="match status" value="1"/>
</dbReference>
<dbReference type="GO" id="GO:0017000">
    <property type="term" value="P:antibiotic biosynthetic process"/>
    <property type="evidence" value="ECO:0007669"/>
    <property type="project" value="UniProtKB-ARBA"/>
</dbReference>
<dbReference type="Proteomes" id="UP000619244">
    <property type="component" value="Unassembled WGS sequence"/>
</dbReference>
<dbReference type="InterPro" id="IPR036736">
    <property type="entry name" value="ACP-like_sf"/>
</dbReference>
<keyword evidence="2" id="KW-0597">Phosphoprotein</keyword>
<proteinExistence type="predicted"/>
<dbReference type="GO" id="GO:0031177">
    <property type="term" value="F:phosphopantetheine binding"/>
    <property type="evidence" value="ECO:0007669"/>
    <property type="project" value="InterPro"/>
</dbReference>
<protein>
    <recommendedName>
        <fullName evidence="3">Carrier domain-containing protein</fullName>
    </recommendedName>
</protein>
<dbReference type="PROSITE" id="PS50075">
    <property type="entry name" value="CARRIER"/>
    <property type="match status" value="1"/>
</dbReference>
<gene>
    <name evidence="4" type="ORF">GCM10010358_38000</name>
</gene>
<dbReference type="InterPro" id="IPR009081">
    <property type="entry name" value="PP-bd_ACP"/>
</dbReference>